<evidence type="ECO:0000313" key="3">
    <source>
        <dbReference type="Proteomes" id="UP000606974"/>
    </source>
</evidence>
<dbReference type="AlphaFoldDB" id="A0A8H7AJ74"/>
<accession>A0A8H7AJ74</accession>
<feature type="compositionally biased region" description="Basic and acidic residues" evidence="1">
    <location>
        <begin position="69"/>
        <end position="79"/>
    </location>
</feature>
<evidence type="ECO:0000313" key="2">
    <source>
        <dbReference type="EMBL" id="KAF7507967.1"/>
    </source>
</evidence>
<dbReference type="Proteomes" id="UP000606974">
    <property type="component" value="Unassembled WGS sequence"/>
</dbReference>
<sequence>MKHMDGPCGACPYNYSASLATLMKPTLVAFEGSCLPCDTELRRGKELEHIEAYQEAYQAELNAFKHHTGRETTGDEQKRTRTKHRNTRDSRIKQVWGNWIQRWKSPMVIDFGEDGKAILKKSAV</sequence>
<dbReference type="EMBL" id="JAACFV010000060">
    <property type="protein sequence ID" value="KAF7507967.1"/>
    <property type="molecule type" value="Genomic_DNA"/>
</dbReference>
<reference evidence="2" key="1">
    <citation type="submission" date="2020-02" db="EMBL/GenBank/DDBJ databases">
        <authorList>
            <person name="Palmer J.M."/>
        </authorList>
    </citation>
    <scope>NUCLEOTIDE SEQUENCE</scope>
    <source>
        <strain evidence="2">EPUS1.4</strain>
        <tissue evidence="2">Thallus</tissue>
    </source>
</reference>
<keyword evidence="3" id="KW-1185">Reference proteome</keyword>
<proteinExistence type="predicted"/>
<evidence type="ECO:0000256" key="1">
    <source>
        <dbReference type="SAM" id="MobiDB-lite"/>
    </source>
</evidence>
<comment type="caution">
    <text evidence="2">The sequence shown here is derived from an EMBL/GenBank/DDBJ whole genome shotgun (WGS) entry which is preliminary data.</text>
</comment>
<feature type="region of interest" description="Disordered" evidence="1">
    <location>
        <begin position="66"/>
        <end position="88"/>
    </location>
</feature>
<gene>
    <name evidence="2" type="ORF">GJ744_009864</name>
</gene>
<organism evidence="2 3">
    <name type="scientific">Endocarpon pusillum</name>
    <dbReference type="NCBI Taxonomy" id="364733"/>
    <lineage>
        <taxon>Eukaryota</taxon>
        <taxon>Fungi</taxon>
        <taxon>Dikarya</taxon>
        <taxon>Ascomycota</taxon>
        <taxon>Pezizomycotina</taxon>
        <taxon>Eurotiomycetes</taxon>
        <taxon>Chaetothyriomycetidae</taxon>
        <taxon>Verrucariales</taxon>
        <taxon>Verrucariaceae</taxon>
        <taxon>Endocarpon</taxon>
    </lineage>
</organism>
<protein>
    <submittedName>
        <fullName evidence="2">Uncharacterized protein</fullName>
    </submittedName>
</protein>
<name>A0A8H7AJ74_9EURO</name>